<feature type="transmembrane region" description="Helical" evidence="2">
    <location>
        <begin position="862"/>
        <end position="886"/>
    </location>
</feature>
<keyword evidence="2" id="KW-0812">Transmembrane</keyword>
<gene>
    <name evidence="3" type="ORF">SLS59_007766</name>
</gene>
<feature type="transmembrane region" description="Helical" evidence="2">
    <location>
        <begin position="768"/>
        <end position="788"/>
    </location>
</feature>
<dbReference type="EMBL" id="JAKIXB020000028">
    <property type="protein sequence ID" value="KAL1596735.1"/>
    <property type="molecule type" value="Genomic_DNA"/>
</dbReference>
<evidence type="ECO:0000256" key="2">
    <source>
        <dbReference type="SAM" id="Phobius"/>
    </source>
</evidence>
<feature type="compositionally biased region" description="Polar residues" evidence="1">
    <location>
        <begin position="1098"/>
        <end position="1111"/>
    </location>
</feature>
<keyword evidence="2" id="KW-0472">Membrane</keyword>
<reference evidence="3 4" key="1">
    <citation type="submission" date="2024-02" db="EMBL/GenBank/DDBJ databases">
        <title>De novo assembly and annotation of 12 fungi associated with fruit tree decline syndrome in Ontario, Canada.</title>
        <authorList>
            <person name="Sulman M."/>
            <person name="Ellouze W."/>
            <person name="Ilyukhin E."/>
        </authorList>
    </citation>
    <scope>NUCLEOTIDE SEQUENCE [LARGE SCALE GENOMIC DNA]</scope>
    <source>
        <strain evidence="3 4">M97-236</strain>
    </source>
</reference>
<accession>A0ABR3QX48</accession>
<evidence type="ECO:0000256" key="1">
    <source>
        <dbReference type="SAM" id="MobiDB-lite"/>
    </source>
</evidence>
<feature type="compositionally biased region" description="Polar residues" evidence="1">
    <location>
        <begin position="966"/>
        <end position="981"/>
    </location>
</feature>
<evidence type="ECO:0000313" key="3">
    <source>
        <dbReference type="EMBL" id="KAL1596735.1"/>
    </source>
</evidence>
<sequence>MFAAGKPVWYLPLAVFAITALLFTTVRLGYNRYIFTNHPETAPNTLTPFLSAETINALKKDTRLHYALLDLTESLARTSSDIGQRYEFEGVKNFGSSVTDSITELRKRHDVKSRKRGLVDDMGQSMDDLLSGTGLNTTGGLSAIVGNLGSALTDGLATPALFLGIGVGVGASTGLNLTDMTTAKVQALRVASTFNATATGINLAAQNIGNGLAGQLAPSLGQSGMMNMSIGPAAYALASGIGNSTARALKLTAQDFQPSNDSSIEAVAGNLGLGVSTPIVSNIDFQAVMKSVGSNGIGASLMQQLPQIAAAAGNGLGEGAKSGLGFKQTGQAANPFAKRQTSTDPLQGVDIPGAVNQFTKGLSQSLLAGTDLGSLASSLNLSVGGLTDPSTLPALAAGAGSGIGMGLAIGFTFKSLNATPLIAQSNASTDTMQTAMIAETFTQNLISNFLLNSSVLQTVGTALSNSTPQFLKNVDVAKAAEGFARGTIEGISTALSSVGGLQNLLSGNFSDNALMNVPILDATKFNDSVNGSAVSFARGFMGEGTILIGDVLKKINQNANNTGPPPFRKREIDVPADTAAIAPSFPLAINEATIMGGGQLAINMLTCQGIGGIASVALGAMSASKNKTTMADLMNNVPLDPRAAGSLPQGPVEFTSEGNTFRIVLKDAEISINGLPIIPFGILTALHVLFIMLAFLLTLPLYLILGVVWRLSVLAGYPVNEAKNKKWRLGLLITFGVSAVIGIALGIVGMGNSRHFRDGHGASTSYSISVFGLVALILVFPTVGFTIVRLRSEALYPVPATFVGVKAPFALFKSPDQRIYILSGILIQLSFAIGQLTFINGFSTLRAISLCVVDAVLTSNSVAGLMGLLLMVQITAAGMVGIRTWLEQHIAKREKAGIQRMTIIEAGAKTRKDSIATFGFGGTRSNAPPPLNLERPPLVQRSTGELRGYADEKISTPFNVRKEGATDSTDFQNPRQISRQPSAGLRENPFLSPAEQRDLDERVYPKTADYLYKYTSAIDDNNDYYNVPVGYQPQRAEVTSGRPSSDLIDPLNSPLPPDLRAGEGYAQSPRGYGSPPKTQDVTMADLFPPPPVPMDDQMQLTGRSASSSYSRPFNEGRRPSSDALRGFGSGPGDTVRAKRYS</sequence>
<feature type="transmembrane region" description="Helical" evidence="2">
    <location>
        <begin position="7"/>
        <end position="30"/>
    </location>
</feature>
<dbReference type="Proteomes" id="UP001521222">
    <property type="component" value="Unassembled WGS sequence"/>
</dbReference>
<feature type="transmembrane region" description="Helical" evidence="2">
    <location>
        <begin position="819"/>
        <end position="842"/>
    </location>
</feature>
<proteinExistence type="predicted"/>
<keyword evidence="4" id="KW-1185">Reference proteome</keyword>
<feature type="transmembrane region" description="Helical" evidence="2">
    <location>
        <begin position="729"/>
        <end position="748"/>
    </location>
</feature>
<organism evidence="3 4">
    <name type="scientific">Nothophoma quercina</name>
    <dbReference type="NCBI Taxonomy" id="749835"/>
    <lineage>
        <taxon>Eukaryota</taxon>
        <taxon>Fungi</taxon>
        <taxon>Dikarya</taxon>
        <taxon>Ascomycota</taxon>
        <taxon>Pezizomycotina</taxon>
        <taxon>Dothideomycetes</taxon>
        <taxon>Pleosporomycetidae</taxon>
        <taxon>Pleosporales</taxon>
        <taxon>Pleosporineae</taxon>
        <taxon>Didymellaceae</taxon>
        <taxon>Nothophoma</taxon>
    </lineage>
</organism>
<protein>
    <submittedName>
        <fullName evidence="3">Uncharacterized protein</fullName>
    </submittedName>
</protein>
<keyword evidence="2" id="KW-1133">Transmembrane helix</keyword>
<feature type="region of interest" description="Disordered" evidence="1">
    <location>
        <begin position="959"/>
        <end position="1001"/>
    </location>
</feature>
<feature type="region of interest" description="Disordered" evidence="1">
    <location>
        <begin position="1036"/>
        <end position="1141"/>
    </location>
</feature>
<name>A0ABR3QX48_9PLEO</name>
<feature type="transmembrane region" description="Helical" evidence="2">
    <location>
        <begin position="680"/>
        <end position="709"/>
    </location>
</feature>
<evidence type="ECO:0000313" key="4">
    <source>
        <dbReference type="Proteomes" id="UP001521222"/>
    </source>
</evidence>
<comment type="caution">
    <text evidence="3">The sequence shown here is derived from an EMBL/GenBank/DDBJ whole genome shotgun (WGS) entry which is preliminary data.</text>
</comment>